<protein>
    <submittedName>
        <fullName evidence="1">Uncharacterized protein</fullName>
    </submittedName>
</protein>
<name>A0A2U1D569_9LACO</name>
<dbReference type="AlphaFoldDB" id="A0A2U1D569"/>
<keyword evidence="2" id="KW-1185">Reference proteome</keyword>
<evidence type="ECO:0000313" key="1">
    <source>
        <dbReference type="EMBL" id="PVY82833.1"/>
    </source>
</evidence>
<dbReference type="Proteomes" id="UP000245433">
    <property type="component" value="Unassembled WGS sequence"/>
</dbReference>
<comment type="caution">
    <text evidence="1">The sequence shown here is derived from an EMBL/GenBank/DDBJ whole genome shotgun (WGS) entry which is preliminary data.</text>
</comment>
<dbReference type="EMBL" id="QEKT01000010">
    <property type="protein sequence ID" value="PVY82833.1"/>
    <property type="molecule type" value="Genomic_DNA"/>
</dbReference>
<reference evidence="1 2" key="1">
    <citation type="submission" date="2018-04" db="EMBL/GenBank/DDBJ databases">
        <title>Genomic Encyclopedia of Type Strains, Phase IV (KMG-IV): sequencing the most valuable type-strain genomes for metagenomic binning, comparative biology and taxonomic classification.</title>
        <authorList>
            <person name="Goeker M."/>
        </authorList>
    </citation>
    <scope>NUCLEOTIDE SEQUENCE [LARGE SCALE GENOMIC DNA]</scope>
    <source>
        <strain evidence="1 2">DSM 28795</strain>
    </source>
</reference>
<evidence type="ECO:0000313" key="2">
    <source>
        <dbReference type="Proteomes" id="UP000245433"/>
    </source>
</evidence>
<sequence length="51" mass="5741">MSLVKVQFSTDMKGKKTFYVSTPNRRLLNAIKSKNYIALNSAEAGLAYLEE</sequence>
<accession>A0A2U1D569</accession>
<proteinExistence type="predicted"/>
<gene>
    <name evidence="1" type="ORF">C7384_11027</name>
</gene>
<organism evidence="1 2">
    <name type="scientific">Convivina intestini</name>
    <dbReference type="NCBI Taxonomy" id="1505726"/>
    <lineage>
        <taxon>Bacteria</taxon>
        <taxon>Bacillati</taxon>
        <taxon>Bacillota</taxon>
        <taxon>Bacilli</taxon>
        <taxon>Lactobacillales</taxon>
        <taxon>Lactobacillaceae</taxon>
        <taxon>Convivina</taxon>
    </lineage>
</organism>